<feature type="binding site" evidence="9">
    <location>
        <begin position="269"/>
        <end position="270"/>
    </location>
    <ligand>
        <name>substrate</name>
    </ligand>
</feature>
<feature type="active site" description="Proton acceptor" evidence="7 8">
    <location>
        <position position="199"/>
    </location>
</feature>
<evidence type="ECO:0000259" key="14">
    <source>
        <dbReference type="Pfam" id="PF07479"/>
    </source>
</evidence>
<evidence type="ECO:0000256" key="3">
    <source>
        <dbReference type="ARBA" id="ARBA00023002"/>
    </source>
</evidence>
<comment type="caution">
    <text evidence="7">Lacks conserved residue(s) required for the propagation of feature annotation.</text>
</comment>
<dbReference type="PANTHER" id="PTHR11728">
    <property type="entry name" value="GLYCEROL-3-PHOSPHATE DEHYDROGENASE"/>
    <property type="match status" value="1"/>
</dbReference>
<keyword evidence="2 7" id="KW-0444">Lipid biosynthesis</keyword>
<keyword evidence="7" id="KW-0521">NADP</keyword>
<feature type="binding site" evidence="7">
    <location>
        <position position="258"/>
    </location>
    <ligand>
        <name>sn-glycerol 3-phosphate</name>
        <dbReference type="ChEBI" id="CHEBI:57597"/>
    </ligand>
</feature>
<dbReference type="InterPro" id="IPR011128">
    <property type="entry name" value="G3P_DH_NAD-dep_N"/>
</dbReference>
<feature type="binding site" evidence="7">
    <location>
        <position position="111"/>
    </location>
    <ligand>
        <name>sn-glycerol 3-phosphate</name>
        <dbReference type="ChEBI" id="CHEBI:57597"/>
    </ligand>
</feature>
<name>A0A1T4LRH9_TREPO</name>
<dbReference type="EC" id="1.1.1.94" evidence="7"/>
<keyword evidence="4 7" id="KW-0443">Lipid metabolism</keyword>
<dbReference type="Gene3D" id="1.10.1040.10">
    <property type="entry name" value="N-(1-d-carboxylethyl)-l-norvaline Dehydrogenase, domain 2"/>
    <property type="match status" value="1"/>
</dbReference>
<dbReference type="NCBIfam" id="NF000940">
    <property type="entry name" value="PRK00094.1-2"/>
    <property type="match status" value="1"/>
</dbReference>
<feature type="binding site" evidence="10">
    <location>
        <position position="269"/>
    </location>
    <ligand>
        <name>NAD(+)</name>
        <dbReference type="ChEBI" id="CHEBI:57540"/>
    </ligand>
</feature>
<feature type="binding site" evidence="7">
    <location>
        <position position="304"/>
    </location>
    <ligand>
        <name>NADPH</name>
        <dbReference type="ChEBI" id="CHEBI:57783"/>
    </ligand>
</feature>
<dbReference type="RefSeq" id="WP_078933587.1">
    <property type="nucleotide sequence ID" value="NZ_FUWG01000012.1"/>
</dbReference>
<dbReference type="HAMAP" id="MF_00394">
    <property type="entry name" value="NAD_Glyc3P_dehydrog"/>
    <property type="match status" value="1"/>
</dbReference>
<feature type="binding site" evidence="7">
    <location>
        <position position="270"/>
    </location>
    <ligand>
        <name>sn-glycerol 3-phosphate</name>
        <dbReference type="ChEBI" id="CHEBI:57597"/>
    </ligand>
</feature>
<evidence type="ECO:0000256" key="9">
    <source>
        <dbReference type="PIRSR" id="PIRSR000114-2"/>
    </source>
</evidence>
<feature type="binding site" evidence="7">
    <location>
        <position position="146"/>
    </location>
    <ligand>
        <name>sn-glycerol 3-phosphate</name>
        <dbReference type="ChEBI" id="CHEBI:57597"/>
    </ligand>
</feature>
<feature type="binding site" evidence="7">
    <location>
        <position position="51"/>
    </location>
    <ligand>
        <name>NADPH</name>
        <dbReference type="ChEBI" id="CHEBI:57783"/>
    </ligand>
</feature>
<feature type="binding site" evidence="7">
    <location>
        <position position="269"/>
    </location>
    <ligand>
        <name>NADPH</name>
        <dbReference type="ChEBI" id="CHEBI:57783"/>
    </ligand>
</feature>
<dbReference type="STRING" id="261392.SAMN02745149_01691"/>
<dbReference type="Pfam" id="PF01210">
    <property type="entry name" value="NAD_Gly3P_dh_N"/>
    <property type="match status" value="1"/>
</dbReference>
<keyword evidence="7" id="KW-0963">Cytoplasm</keyword>
<comment type="pathway">
    <text evidence="7">Membrane lipid metabolism; glycerophospholipid metabolism.</text>
</comment>
<dbReference type="Gene3D" id="3.40.50.720">
    <property type="entry name" value="NAD(P)-binding Rossmann-like Domain"/>
    <property type="match status" value="1"/>
</dbReference>
<dbReference type="InterPro" id="IPR036291">
    <property type="entry name" value="NAD(P)-bd_dom_sf"/>
</dbReference>
<keyword evidence="7 10" id="KW-0520">NAD</keyword>
<dbReference type="GO" id="GO:0046167">
    <property type="term" value="P:glycerol-3-phosphate biosynthetic process"/>
    <property type="evidence" value="ECO:0007669"/>
    <property type="project" value="UniProtKB-UniRule"/>
</dbReference>
<keyword evidence="3 7" id="KW-0560">Oxidoreductase</keyword>
<keyword evidence="16" id="KW-1185">Reference proteome</keyword>
<keyword evidence="6 7" id="KW-1208">Phospholipid metabolism</keyword>
<evidence type="ECO:0000256" key="12">
    <source>
        <dbReference type="RuleBase" id="RU000439"/>
    </source>
</evidence>
<dbReference type="InterPro" id="IPR008927">
    <property type="entry name" value="6-PGluconate_DH-like_C_sf"/>
</dbReference>
<accession>A0A1T4LRH9</accession>
<comment type="subcellular location">
    <subcellularLocation>
        <location evidence="7">Cytoplasm</location>
    </subcellularLocation>
</comment>
<feature type="domain" description="Glycerol-3-phosphate dehydrogenase NAD-dependent N-terminal" evidence="13">
    <location>
        <begin position="6"/>
        <end position="167"/>
    </location>
</feature>
<dbReference type="InterPro" id="IPR006168">
    <property type="entry name" value="G3P_DH_NAD-dep"/>
</dbReference>
<comment type="catalytic activity">
    <reaction evidence="7">
        <text>sn-glycerol 3-phosphate + NAD(+) = dihydroxyacetone phosphate + NADH + H(+)</text>
        <dbReference type="Rhea" id="RHEA:11092"/>
        <dbReference type="ChEBI" id="CHEBI:15378"/>
        <dbReference type="ChEBI" id="CHEBI:57540"/>
        <dbReference type="ChEBI" id="CHEBI:57597"/>
        <dbReference type="ChEBI" id="CHEBI:57642"/>
        <dbReference type="ChEBI" id="CHEBI:57945"/>
        <dbReference type="EC" id="1.1.1.94"/>
    </reaction>
</comment>
<evidence type="ECO:0000256" key="8">
    <source>
        <dbReference type="PIRSR" id="PIRSR000114-1"/>
    </source>
</evidence>
<dbReference type="GO" id="GO:0046168">
    <property type="term" value="P:glycerol-3-phosphate catabolic process"/>
    <property type="evidence" value="ECO:0007669"/>
    <property type="project" value="InterPro"/>
</dbReference>
<feature type="binding site" evidence="7">
    <location>
        <position position="111"/>
    </location>
    <ligand>
        <name>NADPH</name>
        <dbReference type="ChEBI" id="CHEBI:57783"/>
    </ligand>
</feature>
<dbReference type="GO" id="GO:0005975">
    <property type="term" value="P:carbohydrate metabolic process"/>
    <property type="evidence" value="ECO:0007669"/>
    <property type="project" value="InterPro"/>
</dbReference>
<dbReference type="GeneID" id="78316974"/>
<dbReference type="GO" id="GO:0005829">
    <property type="term" value="C:cytosol"/>
    <property type="evidence" value="ECO:0007669"/>
    <property type="project" value="TreeGrafter"/>
</dbReference>
<feature type="domain" description="Glycerol-3-phosphate dehydrogenase NAD-dependent C-terminal" evidence="14">
    <location>
        <begin position="188"/>
        <end position="343"/>
    </location>
</feature>
<dbReference type="GO" id="GO:0006650">
    <property type="term" value="P:glycerophospholipid metabolic process"/>
    <property type="evidence" value="ECO:0007669"/>
    <property type="project" value="UniProtKB-UniRule"/>
</dbReference>
<dbReference type="SUPFAM" id="SSF51735">
    <property type="entry name" value="NAD(P)-binding Rossmann-fold domains"/>
    <property type="match status" value="1"/>
</dbReference>
<dbReference type="EMBL" id="FUWG01000012">
    <property type="protein sequence ID" value="SJZ57118.1"/>
    <property type="molecule type" value="Genomic_DNA"/>
</dbReference>
<dbReference type="AlphaFoldDB" id="A0A1T4LRH9"/>
<dbReference type="OrthoDB" id="9812273at2"/>
<feature type="binding site" evidence="9">
    <location>
        <position position="111"/>
    </location>
    <ligand>
        <name>substrate</name>
    </ligand>
</feature>
<evidence type="ECO:0000256" key="1">
    <source>
        <dbReference type="ARBA" id="ARBA00011009"/>
    </source>
</evidence>
<evidence type="ECO:0000313" key="15">
    <source>
        <dbReference type="EMBL" id="SJZ57118.1"/>
    </source>
</evidence>
<dbReference type="InterPro" id="IPR013328">
    <property type="entry name" value="6PGD_dom2"/>
</dbReference>
<feature type="binding site" evidence="7">
    <location>
        <position position="144"/>
    </location>
    <ligand>
        <name>sn-glycerol 3-phosphate</name>
        <dbReference type="ChEBI" id="CHEBI:57597"/>
    </ligand>
</feature>
<evidence type="ECO:0000256" key="6">
    <source>
        <dbReference type="ARBA" id="ARBA00023264"/>
    </source>
</evidence>
<dbReference type="UniPathway" id="UPA00940"/>
<evidence type="ECO:0000256" key="11">
    <source>
        <dbReference type="RuleBase" id="RU000437"/>
    </source>
</evidence>
<feature type="binding site" evidence="7">
    <location>
        <position position="199"/>
    </location>
    <ligand>
        <name>sn-glycerol 3-phosphate</name>
        <dbReference type="ChEBI" id="CHEBI:57597"/>
    </ligand>
</feature>
<dbReference type="PANTHER" id="PTHR11728:SF1">
    <property type="entry name" value="GLYCEROL-3-PHOSPHATE DEHYDROGENASE [NAD(+)] 2, CHLOROPLASTIC"/>
    <property type="match status" value="1"/>
</dbReference>
<dbReference type="InterPro" id="IPR006109">
    <property type="entry name" value="G3P_DH_NAD-dep_C"/>
</dbReference>
<feature type="binding site" evidence="7">
    <location>
        <position position="302"/>
    </location>
    <ligand>
        <name>NADPH</name>
        <dbReference type="ChEBI" id="CHEBI:57783"/>
    </ligand>
</feature>
<protein>
    <recommendedName>
        <fullName evidence="7">Glycerol-3-phosphate dehydrogenase [NAD(P)+]</fullName>
        <ecNumber evidence="7">1.1.1.94</ecNumber>
    </recommendedName>
    <alternativeName>
        <fullName evidence="7">NAD(P)(+)-dependent glycerol-3-phosphate dehydrogenase</fullName>
    </alternativeName>
    <alternativeName>
        <fullName evidence="7">NAD(P)H-dependent dihydroxyacetone-phosphate reductase</fullName>
    </alternativeName>
</protein>
<keyword evidence="7" id="KW-0547">Nucleotide-binding</keyword>
<dbReference type="GO" id="GO:0051287">
    <property type="term" value="F:NAD binding"/>
    <property type="evidence" value="ECO:0007669"/>
    <property type="project" value="InterPro"/>
</dbReference>
<evidence type="ECO:0000256" key="7">
    <source>
        <dbReference type="HAMAP-Rule" id="MF_00394"/>
    </source>
</evidence>
<organism evidence="15 16">
    <name type="scientific">Treponema porcinum</name>
    <dbReference type="NCBI Taxonomy" id="261392"/>
    <lineage>
        <taxon>Bacteria</taxon>
        <taxon>Pseudomonadati</taxon>
        <taxon>Spirochaetota</taxon>
        <taxon>Spirochaetia</taxon>
        <taxon>Spirochaetales</taxon>
        <taxon>Treponemataceae</taxon>
        <taxon>Treponema</taxon>
    </lineage>
</organism>
<reference evidence="15 16" key="1">
    <citation type="submission" date="2017-02" db="EMBL/GenBank/DDBJ databases">
        <authorList>
            <person name="Peterson S.W."/>
        </authorList>
    </citation>
    <scope>NUCLEOTIDE SEQUENCE [LARGE SCALE GENOMIC DNA]</scope>
    <source>
        <strain evidence="15 16">ATCC BAA-908</strain>
    </source>
</reference>
<evidence type="ECO:0000313" key="16">
    <source>
        <dbReference type="Proteomes" id="UP000190423"/>
    </source>
</evidence>
<comment type="function">
    <text evidence="7">Catalyzes the reduction of the glycolytic intermediate dihydroxyacetone phosphate (DHAP) to sn-glycerol 3-phosphate (G3P), the key precursor for phospholipid synthesis.</text>
</comment>
<evidence type="ECO:0000259" key="13">
    <source>
        <dbReference type="Pfam" id="PF01210"/>
    </source>
</evidence>
<dbReference type="SUPFAM" id="SSF48179">
    <property type="entry name" value="6-phosphogluconate dehydrogenase C-terminal domain-like"/>
    <property type="match status" value="1"/>
</dbReference>
<keyword evidence="5 7" id="KW-0594">Phospholipid biosynthesis</keyword>
<dbReference type="GO" id="GO:0008654">
    <property type="term" value="P:phospholipid biosynthetic process"/>
    <property type="evidence" value="ECO:0007669"/>
    <property type="project" value="UniProtKB-KW"/>
</dbReference>
<gene>
    <name evidence="7" type="primary">gpsA</name>
    <name evidence="15" type="ORF">SAMN02745149_01691</name>
</gene>
<dbReference type="GO" id="GO:0141153">
    <property type="term" value="F:glycerol-3-phosphate dehydrogenase (NADP+) activity"/>
    <property type="evidence" value="ECO:0007669"/>
    <property type="project" value="RHEA"/>
</dbReference>
<comment type="catalytic activity">
    <reaction evidence="7 12">
        <text>sn-glycerol 3-phosphate + NADP(+) = dihydroxyacetone phosphate + NADPH + H(+)</text>
        <dbReference type="Rhea" id="RHEA:11096"/>
        <dbReference type="ChEBI" id="CHEBI:15378"/>
        <dbReference type="ChEBI" id="CHEBI:57597"/>
        <dbReference type="ChEBI" id="CHEBI:57642"/>
        <dbReference type="ChEBI" id="CHEBI:57783"/>
        <dbReference type="ChEBI" id="CHEBI:58349"/>
        <dbReference type="EC" id="1.1.1.94"/>
    </reaction>
</comment>
<dbReference type="GO" id="GO:0141152">
    <property type="term" value="F:glycerol-3-phosphate dehydrogenase (NAD+) activity"/>
    <property type="evidence" value="ECO:0007669"/>
    <property type="project" value="RHEA"/>
</dbReference>
<feature type="binding site" evidence="10">
    <location>
        <position position="85"/>
    </location>
    <ligand>
        <name>NAD(+)</name>
        <dbReference type="ChEBI" id="CHEBI:57540"/>
    </ligand>
</feature>
<feature type="binding site" evidence="7">
    <location>
        <position position="14"/>
    </location>
    <ligand>
        <name>NADPH</name>
        <dbReference type="ChEBI" id="CHEBI:57783"/>
    </ligand>
</feature>
<feature type="binding site" evidence="7">
    <location>
        <position position="148"/>
    </location>
    <ligand>
        <name>NADPH</name>
        <dbReference type="ChEBI" id="CHEBI:57783"/>
    </ligand>
</feature>
<comment type="similarity">
    <text evidence="1 7 11">Belongs to the NAD-dependent glycerol-3-phosphate dehydrogenase family.</text>
</comment>
<evidence type="ECO:0000256" key="5">
    <source>
        <dbReference type="ARBA" id="ARBA00023209"/>
    </source>
</evidence>
<proteinExistence type="inferred from homology"/>
<dbReference type="Pfam" id="PF07479">
    <property type="entry name" value="NAD_Gly3P_dh_C"/>
    <property type="match status" value="1"/>
</dbReference>
<dbReference type="PRINTS" id="PR00077">
    <property type="entry name" value="GPDHDRGNASE"/>
</dbReference>
<feature type="binding site" evidence="10">
    <location>
        <position position="148"/>
    </location>
    <ligand>
        <name>NAD(+)</name>
        <dbReference type="ChEBI" id="CHEBI:57540"/>
    </ligand>
</feature>
<dbReference type="NCBIfam" id="NF000942">
    <property type="entry name" value="PRK00094.1-4"/>
    <property type="match status" value="1"/>
</dbReference>
<evidence type="ECO:0000256" key="10">
    <source>
        <dbReference type="PIRSR" id="PIRSR000114-3"/>
    </source>
</evidence>
<sequence length="354" mass="37966">MESKNVGVLGGGAWGTGLAQALARGGHTVQMWALEPEVKESVNKEHENKRYLPGYKLSENLTVSNDIIEVATGKEFLIIASPSLFLASTIRKITAVPNIADGTTVIASLTKGFVPSADGPKLILETIENVLPGIYKGNTVYVAGPSHAEEVAMGKLTGLIAASENPKNSIKVRELLRVPGLMVYSSLDVIGVQICAAAKNVIAVVYGALDAVSEHSQTFGDNAESLLMAAGLNEIQTLGMAMGATHPETFTSISGVGDLDVTCKSKYGRNRRFGQDIIKSDILSKFSNLDDLIENIGKVGYLPEGAVACKYVHEICERKNIKLTICDGLYRILNKEIRPLDFLDELLIQGKVHA</sequence>
<feature type="binding site" evidence="7">
    <location>
        <position position="269"/>
    </location>
    <ligand>
        <name>sn-glycerol 3-phosphate</name>
        <dbReference type="ChEBI" id="CHEBI:57597"/>
    </ligand>
</feature>
<feature type="binding site" evidence="10">
    <location>
        <begin position="10"/>
        <end position="15"/>
    </location>
    <ligand>
        <name>NAD(+)</name>
        <dbReference type="ChEBI" id="CHEBI:57540"/>
    </ligand>
</feature>
<dbReference type="Proteomes" id="UP000190423">
    <property type="component" value="Unassembled WGS sequence"/>
</dbReference>
<dbReference type="PIRSF" id="PIRSF000114">
    <property type="entry name" value="Glycerol-3-P_dh"/>
    <property type="match status" value="1"/>
</dbReference>
<evidence type="ECO:0000256" key="4">
    <source>
        <dbReference type="ARBA" id="ARBA00023098"/>
    </source>
</evidence>
<evidence type="ECO:0000256" key="2">
    <source>
        <dbReference type="ARBA" id="ARBA00022516"/>
    </source>
</evidence>